<dbReference type="InterPro" id="IPR036511">
    <property type="entry name" value="TGT-like_sf"/>
</dbReference>
<name>G0EGI8_PYRF1</name>
<dbReference type="GO" id="GO:0006400">
    <property type="term" value="P:tRNA modification"/>
    <property type="evidence" value="ECO:0007669"/>
    <property type="project" value="InterPro"/>
</dbReference>
<keyword evidence="3" id="KW-1185">Reference proteome</keyword>
<evidence type="ECO:0000313" key="3">
    <source>
        <dbReference type="Proteomes" id="UP000001037"/>
    </source>
</evidence>
<dbReference type="Proteomes" id="UP000001037">
    <property type="component" value="Chromosome"/>
</dbReference>
<evidence type="ECO:0000259" key="1">
    <source>
        <dbReference type="Pfam" id="PF01702"/>
    </source>
</evidence>
<gene>
    <name evidence="2" type="ordered locus">Pyrfu_0491</name>
</gene>
<organism evidence="2 3">
    <name type="scientific">Pyrolobus fumarii (strain DSM 11204 / 1A)</name>
    <dbReference type="NCBI Taxonomy" id="694429"/>
    <lineage>
        <taxon>Archaea</taxon>
        <taxon>Thermoproteota</taxon>
        <taxon>Thermoprotei</taxon>
        <taxon>Desulfurococcales</taxon>
        <taxon>Pyrodictiaceae</taxon>
        <taxon>Pyrolobus</taxon>
    </lineage>
</organism>
<dbReference type="Gene3D" id="3.20.20.105">
    <property type="entry name" value="Queuine tRNA-ribosyltransferase-like"/>
    <property type="match status" value="1"/>
</dbReference>
<dbReference type="Pfam" id="PF01702">
    <property type="entry name" value="TGT"/>
    <property type="match status" value="1"/>
</dbReference>
<sequence>MVGSVRPVIVPVHNLGAGGNTPPYWRPPPEGLGHHHAMVNAYFLRPHHRKDTHLDPSVTAWVDSGGFLYIRDKTRLLAGRHGAGRGPRSPGEPGEELVEAILRRQEGFGADYAFTLDYPLHGAMDGEVLNRLRVTARNAALAYQLRTRRSMKLLIVLHYRDASELRALLEMLAVELRERAGLRLDEVDGFAVGGLVPHRGNPAYITERLLEARSALPRGAWLHVLGVASPVNIPLLYAAGGDSMDSKTFIIAAAKRLWYTPPEHYLAGRLPARIEARGSRLKPSEYCTCPACTRFDTLDEMRWDTKALALHNLHVTLEAARLAAQDTINMLKRLAKNNPRITRAVEKLVGARH</sequence>
<protein>
    <submittedName>
        <fullName evidence="2">Queuine/other tRNA-ribosyltransferase</fullName>
    </submittedName>
</protein>
<dbReference type="InterPro" id="IPR002616">
    <property type="entry name" value="tRNA_ribo_trans-like"/>
</dbReference>
<accession>G0EGI8</accession>
<keyword evidence="2" id="KW-0808">Transferase</keyword>
<dbReference type="EMBL" id="CP002838">
    <property type="protein sequence ID" value="AEM38362.1"/>
    <property type="molecule type" value="Genomic_DNA"/>
</dbReference>
<feature type="domain" description="tRNA-guanine(15) transglycosylase-like" evidence="1">
    <location>
        <begin position="99"/>
        <end position="320"/>
    </location>
</feature>
<dbReference type="eggNOG" id="arCOG00989">
    <property type="taxonomic scope" value="Archaea"/>
</dbReference>
<reference evidence="2 3" key="1">
    <citation type="journal article" date="2011" name="Stand. Genomic Sci.">
        <title>Complete genome sequence of the hyperthermophilic chemolithoautotroph Pyrolobus fumarii type strain (1A).</title>
        <authorList>
            <person name="Anderson I."/>
            <person name="Goker M."/>
            <person name="Nolan M."/>
            <person name="Lucas S."/>
            <person name="Hammon N."/>
            <person name="Deshpande S."/>
            <person name="Cheng J.F."/>
            <person name="Tapia R."/>
            <person name="Han C."/>
            <person name="Goodwin L."/>
            <person name="Pitluck S."/>
            <person name="Huntemann M."/>
            <person name="Liolios K."/>
            <person name="Ivanova N."/>
            <person name="Pagani I."/>
            <person name="Mavromatis K."/>
            <person name="Ovchinikova G."/>
            <person name="Pati A."/>
            <person name="Chen A."/>
            <person name="Palaniappan K."/>
            <person name="Land M."/>
            <person name="Hauser L."/>
            <person name="Brambilla E.M."/>
            <person name="Huber H."/>
            <person name="Yasawong M."/>
            <person name="Rohde M."/>
            <person name="Spring S."/>
            <person name="Abt B."/>
            <person name="Sikorski J."/>
            <person name="Wirth R."/>
            <person name="Detter J.C."/>
            <person name="Woyke T."/>
            <person name="Bristow J."/>
            <person name="Eisen J.A."/>
            <person name="Markowitz V."/>
            <person name="Hugenholtz P."/>
            <person name="Kyrpides N.C."/>
            <person name="Klenk H.P."/>
            <person name="Lapidus A."/>
        </authorList>
    </citation>
    <scope>NUCLEOTIDE SEQUENCE [LARGE SCALE GENOMIC DNA]</scope>
    <source>
        <strain evidence="3">DSM 11204 / 1A</strain>
    </source>
</reference>
<dbReference type="STRING" id="694429.Pyrfu_0491"/>
<dbReference type="AlphaFoldDB" id="G0EGI8"/>
<dbReference type="KEGG" id="pfm:Pyrfu_0491"/>
<dbReference type="OrthoDB" id="6871at2157"/>
<evidence type="ECO:0000313" key="2">
    <source>
        <dbReference type="EMBL" id="AEM38362.1"/>
    </source>
</evidence>
<dbReference type="HOGENOM" id="CLU_784406_0_0_2"/>
<dbReference type="GO" id="GO:0016740">
    <property type="term" value="F:transferase activity"/>
    <property type="evidence" value="ECO:0007669"/>
    <property type="project" value="UniProtKB-KW"/>
</dbReference>
<dbReference type="InParanoid" id="G0EGI8"/>
<dbReference type="SUPFAM" id="SSF51713">
    <property type="entry name" value="tRNA-guanine transglycosylase"/>
    <property type="match status" value="1"/>
</dbReference>
<proteinExistence type="predicted"/>